<reference evidence="1" key="1">
    <citation type="submission" date="2018-02" db="EMBL/GenBank/DDBJ databases">
        <title>The genomes of Aspergillus section Nigri reveals drivers in fungal speciation.</title>
        <authorList>
            <consortium name="DOE Joint Genome Institute"/>
            <person name="Vesth T.C."/>
            <person name="Nybo J."/>
            <person name="Theobald S."/>
            <person name="Brandl J."/>
            <person name="Frisvad J.C."/>
            <person name="Nielsen K.F."/>
            <person name="Lyhne E.K."/>
            <person name="Kogle M.E."/>
            <person name="Kuo A."/>
            <person name="Riley R."/>
            <person name="Clum A."/>
            <person name="Nolan M."/>
            <person name="Lipzen A."/>
            <person name="Salamov A."/>
            <person name="Henrissat B."/>
            <person name="Wiebenga A."/>
            <person name="De vries R.P."/>
            <person name="Grigoriev I.V."/>
            <person name="Mortensen U.H."/>
            <person name="Andersen M.R."/>
            <person name="Baker S.E."/>
        </authorList>
    </citation>
    <scope>NUCLEOTIDE SEQUENCE</scope>
    <source>
        <strain evidence="1">CBS 115574</strain>
    </source>
</reference>
<dbReference type="Proteomes" id="UP000249748">
    <property type="component" value="Unassembled WGS sequence"/>
</dbReference>
<proteinExistence type="predicted"/>
<accession>A0ACD1I7I9</accession>
<gene>
    <name evidence="1" type="ORF">BO79DRAFT_230527</name>
</gene>
<evidence type="ECO:0000313" key="1">
    <source>
        <dbReference type="EMBL" id="RAK86475.1"/>
    </source>
</evidence>
<sequence>MQPTSVECHDVPPAGPGLLSVADLLIAADKPDRLRDDAGPNWEDGQSQKVGYYFGSNNTYSLGLGVSGGEKERGGLKWPFGPPRVGIERRQSHLEPGILWHFSHTLMPSRPPIGTWSSPHLPGHYGRTAANVPTRAHVPHATYAFLGSAADKVGPSFWLVRPPRRVPPPVGLRSQVSHSVGTEMCTGANLLFFAAPD</sequence>
<dbReference type="EMBL" id="KZ824559">
    <property type="protein sequence ID" value="RAK86475.1"/>
    <property type="molecule type" value="Genomic_DNA"/>
</dbReference>
<name>A0ACD1I7I9_9EURO</name>
<keyword evidence="2" id="KW-1185">Reference proteome</keyword>
<organism evidence="1 2">
    <name type="scientific">Aspergillus costaricaensis CBS 115574</name>
    <dbReference type="NCBI Taxonomy" id="1448317"/>
    <lineage>
        <taxon>Eukaryota</taxon>
        <taxon>Fungi</taxon>
        <taxon>Dikarya</taxon>
        <taxon>Ascomycota</taxon>
        <taxon>Pezizomycotina</taxon>
        <taxon>Eurotiomycetes</taxon>
        <taxon>Eurotiomycetidae</taxon>
        <taxon>Eurotiales</taxon>
        <taxon>Aspergillaceae</taxon>
        <taxon>Aspergillus</taxon>
        <taxon>Aspergillus subgen. Circumdati</taxon>
    </lineage>
</organism>
<protein>
    <submittedName>
        <fullName evidence="1">Uncharacterized protein</fullName>
    </submittedName>
</protein>
<evidence type="ECO:0000313" key="2">
    <source>
        <dbReference type="Proteomes" id="UP000249748"/>
    </source>
</evidence>